<sequence length="158" mass="18187">MKSWLKSQRSVLIVMPIISLQLGLSQLSLAVQPVSDAELAESASLNSIVLDERIAENKVFIIEEDTSLGETPAFQSMNILSLLYPDDFIREIGEQQSYFTRNFGSEFYSYRWAGNLDQIWAANPYYEFSYNVETDRYELNNMRGRVWTSVEPYRSGSE</sequence>
<dbReference type="OrthoDB" id="6717053at2"/>
<protein>
    <submittedName>
        <fullName evidence="1">Uncharacterized protein</fullName>
    </submittedName>
</protein>
<accession>A0A1G6JLC9</accession>
<gene>
    <name evidence="1" type="ORF">SAMN05421749_103389</name>
</gene>
<proteinExistence type="predicted"/>
<name>A0A1G6JLC9_9GAMM</name>
<evidence type="ECO:0000313" key="2">
    <source>
        <dbReference type="Proteomes" id="UP000242317"/>
    </source>
</evidence>
<dbReference type="EMBL" id="FMYK01000003">
    <property type="protein sequence ID" value="SDC19524.1"/>
    <property type="molecule type" value="Genomic_DNA"/>
</dbReference>
<organism evidence="1 2">
    <name type="scientific">Acinetobacter marinus</name>
    <dbReference type="NCBI Taxonomy" id="281375"/>
    <lineage>
        <taxon>Bacteria</taxon>
        <taxon>Pseudomonadati</taxon>
        <taxon>Pseudomonadota</taxon>
        <taxon>Gammaproteobacteria</taxon>
        <taxon>Moraxellales</taxon>
        <taxon>Moraxellaceae</taxon>
        <taxon>Acinetobacter</taxon>
    </lineage>
</organism>
<dbReference type="AlphaFoldDB" id="A0A1G6JLC9"/>
<evidence type="ECO:0000313" key="1">
    <source>
        <dbReference type="EMBL" id="SDC19524.1"/>
    </source>
</evidence>
<reference evidence="2" key="1">
    <citation type="submission" date="2016-09" db="EMBL/GenBank/DDBJ databases">
        <authorList>
            <person name="Varghese N."/>
            <person name="Submissions S."/>
        </authorList>
    </citation>
    <scope>NUCLEOTIDE SEQUENCE [LARGE SCALE GENOMIC DNA]</scope>
    <source>
        <strain evidence="2">ANC 3699</strain>
    </source>
</reference>
<keyword evidence="2" id="KW-1185">Reference proteome</keyword>
<dbReference type="Proteomes" id="UP000242317">
    <property type="component" value="Unassembled WGS sequence"/>
</dbReference>
<dbReference type="RefSeq" id="WP_092618392.1">
    <property type="nucleotide sequence ID" value="NZ_FMYK01000003.1"/>
</dbReference>